<dbReference type="GO" id="GO:0030134">
    <property type="term" value="C:COPII-coated ER to Golgi transport vesicle"/>
    <property type="evidence" value="ECO:0007669"/>
    <property type="project" value="TreeGrafter"/>
</dbReference>
<comment type="caution">
    <text evidence="8">The sequence shown here is derived from an EMBL/GenBank/DDBJ whole genome shotgun (WGS) entry which is preliminary data.</text>
</comment>
<organism evidence="8 9">
    <name type="scientific">Dendryphion nanum</name>
    <dbReference type="NCBI Taxonomy" id="256645"/>
    <lineage>
        <taxon>Eukaryota</taxon>
        <taxon>Fungi</taxon>
        <taxon>Dikarya</taxon>
        <taxon>Ascomycota</taxon>
        <taxon>Pezizomycotina</taxon>
        <taxon>Dothideomycetes</taxon>
        <taxon>Pleosporomycetidae</taxon>
        <taxon>Pleosporales</taxon>
        <taxon>Torulaceae</taxon>
        <taxon>Dendryphion</taxon>
    </lineage>
</organism>
<dbReference type="GO" id="GO:0000139">
    <property type="term" value="C:Golgi membrane"/>
    <property type="evidence" value="ECO:0007669"/>
    <property type="project" value="UniProtKB-SubCell"/>
</dbReference>
<keyword evidence="9" id="KW-1185">Reference proteome</keyword>
<gene>
    <name evidence="8" type="ORF">B0J11DRAFT_521182</name>
</gene>
<name>A0A9P9E802_9PLEO</name>
<comment type="similarity">
    <text evidence="5">Belongs to the ERGIC family.</text>
</comment>
<dbReference type="InterPro" id="IPR039542">
    <property type="entry name" value="Erv_N"/>
</dbReference>
<comment type="subcellular location">
    <subcellularLocation>
        <location evidence="5">Endoplasmic reticulum membrane</location>
        <topology evidence="5">Multi-pass membrane protein</topology>
    </subcellularLocation>
    <subcellularLocation>
        <location evidence="5">Endoplasmic reticulum-Golgi intermediate compartment membrane</location>
        <topology evidence="5">Multi-pass membrane protein</topology>
    </subcellularLocation>
    <subcellularLocation>
        <location evidence="5">Golgi apparatus membrane</location>
        <topology evidence="5">Multi-pass membrane protein</topology>
    </subcellularLocation>
    <subcellularLocation>
        <location evidence="1">Membrane</location>
    </subcellularLocation>
</comment>
<keyword evidence="5" id="KW-0813">Transport</keyword>
<proteinExistence type="inferred from homology"/>
<keyword evidence="2" id="KW-0812">Transmembrane</keyword>
<dbReference type="PANTHER" id="PTHR10984:SF81">
    <property type="entry name" value="ER-DERIVED VESICLES PROTEIN ERV41"/>
    <property type="match status" value="1"/>
</dbReference>
<keyword evidence="5" id="KW-0931">ER-Golgi transport</keyword>
<dbReference type="Pfam" id="PF07970">
    <property type="entry name" value="COPIIcoated_ERV"/>
    <property type="match status" value="1"/>
</dbReference>
<evidence type="ECO:0000256" key="2">
    <source>
        <dbReference type="ARBA" id="ARBA00022692"/>
    </source>
</evidence>
<dbReference type="InterPro" id="IPR012936">
    <property type="entry name" value="Erv_C"/>
</dbReference>
<evidence type="ECO:0000313" key="9">
    <source>
        <dbReference type="Proteomes" id="UP000700596"/>
    </source>
</evidence>
<dbReference type="PANTHER" id="PTHR10984">
    <property type="entry name" value="ENDOPLASMIC RETICULUM-GOLGI INTERMEDIATE COMPARTMENT PROTEIN"/>
    <property type="match status" value="1"/>
</dbReference>
<keyword evidence="4" id="KW-0472">Membrane</keyword>
<evidence type="ECO:0000256" key="1">
    <source>
        <dbReference type="ARBA" id="ARBA00004370"/>
    </source>
</evidence>
<dbReference type="GO" id="GO:0006890">
    <property type="term" value="P:retrograde vesicle-mediated transport, Golgi to endoplasmic reticulum"/>
    <property type="evidence" value="ECO:0007669"/>
    <property type="project" value="TreeGrafter"/>
</dbReference>
<accession>A0A9P9E802</accession>
<dbReference type="GO" id="GO:0033116">
    <property type="term" value="C:endoplasmic reticulum-Golgi intermediate compartment membrane"/>
    <property type="evidence" value="ECO:0007669"/>
    <property type="project" value="UniProtKB-SubCell"/>
</dbReference>
<dbReference type="Pfam" id="PF13850">
    <property type="entry name" value="ERGIC_N"/>
    <property type="match status" value="1"/>
</dbReference>
<evidence type="ECO:0000259" key="6">
    <source>
        <dbReference type="Pfam" id="PF07970"/>
    </source>
</evidence>
<keyword evidence="3" id="KW-1133">Transmembrane helix</keyword>
<sequence>MNGFTEHGLDEDSFGQTKGGISSFDAFPKTKQTYLTQGRNSSGWTVTLIITSLYLAWSEISRWYAGNTTQTFSVEKGISHDLQINLDIVVSMRCADLHVNMQDAAGDRTLAGDLLRKDPTSWSQWGKGKAVHKLGEGDDGLPGWEELWDVHDQLGAAKKKKKFPKTPKVKGTQDSCRIFGSLDGNKVQGDFHITARGHGYQEFGEHLDHSAFNFSHQINELSFGPYYPKLHNPLDDTIATTPNHFYKFQYYLSIVPTIYTDDASLLPLLEAVNRDAHHPAKSVFHSSHAIKTNQYAVTSQSHPVTEGYVPGIFVKFDIEPITLTIAEEWGGFLALIIKLVNVTSGVMVAGGWAWQIYDWAMEVYGRRSGRRRSGSGMGVLGSFGSKEKMSYD</sequence>
<evidence type="ECO:0000313" key="8">
    <source>
        <dbReference type="EMBL" id="KAH7132237.1"/>
    </source>
</evidence>
<dbReference type="InterPro" id="IPR045888">
    <property type="entry name" value="Erv"/>
</dbReference>
<keyword evidence="5" id="KW-0333">Golgi apparatus</keyword>
<evidence type="ECO:0000259" key="7">
    <source>
        <dbReference type="Pfam" id="PF13850"/>
    </source>
</evidence>
<evidence type="ECO:0000256" key="3">
    <source>
        <dbReference type="ARBA" id="ARBA00022989"/>
    </source>
</evidence>
<reference evidence="8" key="1">
    <citation type="journal article" date="2021" name="Nat. Commun.">
        <title>Genetic determinants of endophytism in the Arabidopsis root mycobiome.</title>
        <authorList>
            <person name="Mesny F."/>
            <person name="Miyauchi S."/>
            <person name="Thiergart T."/>
            <person name="Pickel B."/>
            <person name="Atanasova L."/>
            <person name="Karlsson M."/>
            <person name="Huettel B."/>
            <person name="Barry K.W."/>
            <person name="Haridas S."/>
            <person name="Chen C."/>
            <person name="Bauer D."/>
            <person name="Andreopoulos W."/>
            <person name="Pangilinan J."/>
            <person name="LaButti K."/>
            <person name="Riley R."/>
            <person name="Lipzen A."/>
            <person name="Clum A."/>
            <person name="Drula E."/>
            <person name="Henrissat B."/>
            <person name="Kohler A."/>
            <person name="Grigoriev I.V."/>
            <person name="Martin F.M."/>
            <person name="Hacquard S."/>
        </authorList>
    </citation>
    <scope>NUCLEOTIDE SEQUENCE</scope>
    <source>
        <strain evidence="8">MPI-CAGE-CH-0243</strain>
    </source>
</reference>
<dbReference type="GO" id="GO:0005789">
    <property type="term" value="C:endoplasmic reticulum membrane"/>
    <property type="evidence" value="ECO:0007669"/>
    <property type="project" value="UniProtKB-SubCell"/>
</dbReference>
<comment type="function">
    <text evidence="5">Plays a role in transport between endoplasmic reticulum and Golgi.</text>
</comment>
<dbReference type="EMBL" id="JAGMWT010000003">
    <property type="protein sequence ID" value="KAH7132237.1"/>
    <property type="molecule type" value="Genomic_DNA"/>
</dbReference>
<evidence type="ECO:0000256" key="5">
    <source>
        <dbReference type="RuleBase" id="RU369013"/>
    </source>
</evidence>
<dbReference type="AlphaFoldDB" id="A0A9P9E802"/>
<evidence type="ECO:0000256" key="4">
    <source>
        <dbReference type="ARBA" id="ARBA00023136"/>
    </source>
</evidence>
<protein>
    <recommendedName>
        <fullName evidence="5">Endoplasmic reticulum-Golgi intermediate compartment protein</fullName>
    </recommendedName>
</protein>
<dbReference type="Proteomes" id="UP000700596">
    <property type="component" value="Unassembled WGS sequence"/>
</dbReference>
<keyword evidence="5" id="KW-0256">Endoplasmic reticulum</keyword>
<dbReference type="OrthoDB" id="5541786at2759"/>
<dbReference type="GO" id="GO:0006888">
    <property type="term" value="P:endoplasmic reticulum to Golgi vesicle-mediated transport"/>
    <property type="evidence" value="ECO:0007669"/>
    <property type="project" value="UniProtKB-UniRule"/>
</dbReference>
<feature type="domain" description="Endoplasmic reticulum vesicle transporter C-terminal" evidence="6">
    <location>
        <begin position="172"/>
        <end position="350"/>
    </location>
</feature>
<feature type="domain" description="Endoplasmic reticulum vesicle transporter N-terminal" evidence="7">
    <location>
        <begin position="22"/>
        <end position="109"/>
    </location>
</feature>